<gene>
    <name evidence="2" type="ordered locus">TREPR_3384</name>
</gene>
<organism evidence="2 3">
    <name type="scientific">Treponema primitia (strain ATCC BAA-887 / DSM 12427 / ZAS-2)</name>
    <dbReference type="NCBI Taxonomy" id="545694"/>
    <lineage>
        <taxon>Bacteria</taxon>
        <taxon>Pseudomonadati</taxon>
        <taxon>Spirochaetota</taxon>
        <taxon>Spirochaetia</taxon>
        <taxon>Spirochaetales</taxon>
        <taxon>Treponemataceae</taxon>
        <taxon>Treponema</taxon>
    </lineage>
</organism>
<keyword evidence="3" id="KW-1185">Reference proteome</keyword>
<sequence>MASLDKSLEGLKKLYAKRTAVDKEIVVAEKKYLTETVAAVKAAAKAPAKKAPAKAKAKAKKAPAKKAAPKKPLISSPQPSNN</sequence>
<evidence type="ECO:0000313" key="3">
    <source>
        <dbReference type="Proteomes" id="UP000009223"/>
    </source>
</evidence>
<name>F5YJM7_TREPZ</name>
<evidence type="ECO:0000313" key="2">
    <source>
        <dbReference type="EMBL" id="AEF84005.1"/>
    </source>
</evidence>
<dbReference type="AlphaFoldDB" id="F5YJM7"/>
<dbReference type="HOGENOM" id="CLU_2557293_0_0_12"/>
<dbReference type="KEGG" id="tpi:TREPR_3384"/>
<reference evidence="3" key="1">
    <citation type="submission" date="2009-12" db="EMBL/GenBank/DDBJ databases">
        <title>Complete sequence of Treponema primitia strain ZAS-2.</title>
        <authorList>
            <person name="Tetu S.G."/>
            <person name="Matson E."/>
            <person name="Ren Q."/>
            <person name="Seshadri R."/>
            <person name="Elbourne L."/>
            <person name="Hassan K.A."/>
            <person name="Durkin A."/>
            <person name="Radune D."/>
            <person name="Mohamoud Y."/>
            <person name="Shay R."/>
            <person name="Jin S."/>
            <person name="Zhang X."/>
            <person name="Lucey K."/>
            <person name="Ballor N.R."/>
            <person name="Ottesen E."/>
            <person name="Rosenthal R."/>
            <person name="Allen A."/>
            <person name="Leadbetter J.R."/>
            <person name="Paulsen I.T."/>
        </authorList>
    </citation>
    <scope>NUCLEOTIDE SEQUENCE [LARGE SCALE GENOMIC DNA]</scope>
    <source>
        <strain evidence="3">ATCC BAA-887 / DSM 12427 / ZAS-2</strain>
    </source>
</reference>
<accession>F5YJM7</accession>
<feature type="region of interest" description="Disordered" evidence="1">
    <location>
        <begin position="44"/>
        <end position="82"/>
    </location>
</feature>
<dbReference type="RefSeq" id="WP_015706895.1">
    <property type="nucleotide sequence ID" value="NC_015578.1"/>
</dbReference>
<protein>
    <submittedName>
        <fullName evidence="2">Uncharacterized protein</fullName>
    </submittedName>
</protein>
<feature type="compositionally biased region" description="Basic residues" evidence="1">
    <location>
        <begin position="47"/>
        <end position="69"/>
    </location>
</feature>
<proteinExistence type="predicted"/>
<reference evidence="2 3" key="2">
    <citation type="journal article" date="2011" name="ISME J.">
        <title>RNA-seq reveals cooperative metabolic interactions between two termite-gut spirochete species in co-culture.</title>
        <authorList>
            <person name="Rosenthal A.Z."/>
            <person name="Matson E.G."/>
            <person name="Eldar A."/>
            <person name="Leadbetter J.R."/>
        </authorList>
    </citation>
    <scope>NUCLEOTIDE SEQUENCE [LARGE SCALE GENOMIC DNA]</scope>
    <source>
        <strain evidence="3">ATCC BAA-887 / DSM 12427 / ZAS-2</strain>
    </source>
</reference>
<dbReference type="Proteomes" id="UP000009223">
    <property type="component" value="Chromosome"/>
</dbReference>
<dbReference type="EMBL" id="CP001843">
    <property type="protein sequence ID" value="AEF84005.1"/>
    <property type="molecule type" value="Genomic_DNA"/>
</dbReference>
<evidence type="ECO:0000256" key="1">
    <source>
        <dbReference type="SAM" id="MobiDB-lite"/>
    </source>
</evidence>